<dbReference type="Pfam" id="PF00201">
    <property type="entry name" value="UDPGT"/>
    <property type="match status" value="1"/>
</dbReference>
<dbReference type="InterPro" id="IPR035595">
    <property type="entry name" value="UDP_glycos_trans_CS"/>
</dbReference>
<dbReference type="InterPro" id="IPR002213">
    <property type="entry name" value="UDP_glucos_trans"/>
</dbReference>
<keyword evidence="5" id="KW-0732">Signal</keyword>
<dbReference type="PANTHER" id="PTHR48043">
    <property type="entry name" value="EG:EG0003.4 PROTEIN-RELATED"/>
    <property type="match status" value="1"/>
</dbReference>
<dbReference type="SUPFAM" id="SSF53756">
    <property type="entry name" value="UDP-Glycosyltransferase/glycogen phosphorylase"/>
    <property type="match status" value="1"/>
</dbReference>
<organism evidence="6 7">
    <name type="scientific">Hypothenemus hampei</name>
    <name type="common">Coffee berry borer</name>
    <dbReference type="NCBI Taxonomy" id="57062"/>
    <lineage>
        <taxon>Eukaryota</taxon>
        <taxon>Metazoa</taxon>
        <taxon>Ecdysozoa</taxon>
        <taxon>Arthropoda</taxon>
        <taxon>Hexapoda</taxon>
        <taxon>Insecta</taxon>
        <taxon>Pterygota</taxon>
        <taxon>Neoptera</taxon>
        <taxon>Endopterygota</taxon>
        <taxon>Coleoptera</taxon>
        <taxon>Polyphaga</taxon>
        <taxon>Cucujiformia</taxon>
        <taxon>Curculionidae</taxon>
        <taxon>Scolytinae</taxon>
        <taxon>Hypothenemus</taxon>
    </lineage>
</organism>
<protein>
    <recommendedName>
        <fullName evidence="5">UDP-glucuronosyltransferase</fullName>
        <ecNumber evidence="5">2.4.1.17</ecNumber>
    </recommendedName>
</protein>
<evidence type="ECO:0000256" key="1">
    <source>
        <dbReference type="ARBA" id="ARBA00009995"/>
    </source>
</evidence>
<keyword evidence="5" id="KW-0472">Membrane</keyword>
<evidence type="ECO:0000256" key="4">
    <source>
        <dbReference type="RuleBase" id="RU003718"/>
    </source>
</evidence>
<feature type="signal peptide" evidence="5">
    <location>
        <begin position="1"/>
        <end position="20"/>
    </location>
</feature>
<dbReference type="CDD" id="cd03784">
    <property type="entry name" value="GT1_Gtf-like"/>
    <property type="match status" value="1"/>
</dbReference>
<dbReference type="AlphaFoldDB" id="A0ABD1F3W3"/>
<dbReference type="PANTHER" id="PTHR48043:SF159">
    <property type="entry name" value="EG:EG0003.4 PROTEIN-RELATED"/>
    <property type="match status" value="1"/>
</dbReference>
<proteinExistence type="inferred from homology"/>
<dbReference type="GO" id="GO:0016020">
    <property type="term" value="C:membrane"/>
    <property type="evidence" value="ECO:0007669"/>
    <property type="project" value="UniProtKB-SubCell"/>
</dbReference>
<dbReference type="GO" id="GO:0015020">
    <property type="term" value="F:glucuronosyltransferase activity"/>
    <property type="evidence" value="ECO:0007669"/>
    <property type="project" value="UniProtKB-EC"/>
</dbReference>
<comment type="caution">
    <text evidence="6">The sequence shown here is derived from an EMBL/GenBank/DDBJ whole genome shotgun (WGS) entry which is preliminary data.</text>
</comment>
<feature type="transmembrane region" description="Helical" evidence="5">
    <location>
        <begin position="476"/>
        <end position="503"/>
    </location>
</feature>
<keyword evidence="2 4" id="KW-0328">Glycosyltransferase</keyword>
<accession>A0ABD1F3W3</accession>
<comment type="catalytic activity">
    <reaction evidence="5">
        <text>glucuronate acceptor + UDP-alpha-D-glucuronate = acceptor beta-D-glucuronoside + UDP + H(+)</text>
        <dbReference type="Rhea" id="RHEA:21032"/>
        <dbReference type="ChEBI" id="CHEBI:15378"/>
        <dbReference type="ChEBI" id="CHEBI:58052"/>
        <dbReference type="ChEBI" id="CHEBI:58223"/>
        <dbReference type="ChEBI" id="CHEBI:132367"/>
        <dbReference type="ChEBI" id="CHEBI:132368"/>
        <dbReference type="EC" id="2.4.1.17"/>
    </reaction>
</comment>
<reference evidence="6 7" key="1">
    <citation type="submission" date="2024-05" db="EMBL/GenBank/DDBJ databases">
        <title>Genetic variation in Jamaican populations of the coffee berry borer (Hypothenemus hampei).</title>
        <authorList>
            <person name="Errbii M."/>
            <person name="Myrie A."/>
        </authorList>
    </citation>
    <scope>NUCLEOTIDE SEQUENCE [LARGE SCALE GENOMIC DNA]</scope>
    <source>
        <strain evidence="6">JA-Hopewell-2020-01-JO</strain>
        <tissue evidence="6">Whole body</tissue>
    </source>
</reference>
<evidence type="ECO:0000313" key="6">
    <source>
        <dbReference type="EMBL" id="KAL1506654.1"/>
    </source>
</evidence>
<name>A0ABD1F3W3_HYPHA</name>
<keyword evidence="5" id="KW-1133">Transmembrane helix</keyword>
<comment type="subcellular location">
    <subcellularLocation>
        <location evidence="5">Membrane</location>
        <topology evidence="5">Single-pass membrane protein</topology>
    </subcellularLocation>
</comment>
<dbReference type="PROSITE" id="PS00375">
    <property type="entry name" value="UDPGT"/>
    <property type="match status" value="1"/>
</dbReference>
<keyword evidence="5" id="KW-0812">Transmembrane</keyword>
<keyword evidence="7" id="KW-1185">Reference proteome</keyword>
<evidence type="ECO:0000256" key="3">
    <source>
        <dbReference type="ARBA" id="ARBA00022679"/>
    </source>
</evidence>
<dbReference type="EMBL" id="JBDJPC010000004">
    <property type="protein sequence ID" value="KAL1506654.1"/>
    <property type="molecule type" value="Genomic_DNA"/>
</dbReference>
<evidence type="ECO:0000256" key="5">
    <source>
        <dbReference type="RuleBase" id="RU362059"/>
    </source>
</evidence>
<sequence>MLNISLKLVIFSLFIIFSNGAKILFLSCTPAPSHQKPFQVIWKALSLRGHEVHVLTPNPLNDSKLTNLTEYDLSDFYELIQNVNPESHKYLMHKPSFFSAFVKDIYATSLFSKIYNRTINHPETRRLIETNQHFDVIIVEWLFPTLASLGAYYKAPIVGITSLGAPLVALDTLGNPTHPVLAPEMNLPLRRDLSFTERLLSVLYSIYVRIYYHLVVLPREDANIKKHISADLPYLGDIEKNISVLLMNRNPVFHRMMPLFPNIVDLGGIHITSVKKPLDPKVITLLENSKNGVIYFSLGSSMKSVLLSNETIKVLQNAFKSLPYDVIWKWENENMENKPDNVFISQWLPQETLLAHPKVKLFITQGGLQSIEEAITVHKPIIGIPFHSDQTTNVDSCVKYGLGKMINLEELDENILKSYAIEIINDPKYAENAKKLNQLMKDQPQDGLEKAIWWIEYVSRHKGARHLRSLAVDLPWWQYLLLDVLGFLFGIFIAFILIVYLVFKLLVITFKKLRSINKNKIKLS</sequence>
<evidence type="ECO:0000256" key="2">
    <source>
        <dbReference type="ARBA" id="ARBA00022676"/>
    </source>
</evidence>
<keyword evidence="3 4" id="KW-0808">Transferase</keyword>
<comment type="similarity">
    <text evidence="1 4">Belongs to the UDP-glycosyltransferase family.</text>
</comment>
<dbReference type="EC" id="2.4.1.17" evidence="5"/>
<dbReference type="InterPro" id="IPR050271">
    <property type="entry name" value="UDP-glycosyltransferase"/>
</dbReference>
<dbReference type="FunFam" id="3.40.50.2000:FF:000050">
    <property type="entry name" value="UDP-glucuronosyltransferase"/>
    <property type="match status" value="1"/>
</dbReference>
<dbReference type="Gene3D" id="3.40.50.2000">
    <property type="entry name" value="Glycogen Phosphorylase B"/>
    <property type="match status" value="2"/>
</dbReference>
<evidence type="ECO:0000313" key="7">
    <source>
        <dbReference type="Proteomes" id="UP001566132"/>
    </source>
</evidence>
<feature type="chain" id="PRO_5044530764" description="UDP-glucuronosyltransferase" evidence="5">
    <location>
        <begin position="21"/>
        <end position="524"/>
    </location>
</feature>
<gene>
    <name evidence="6" type="ORF">ABEB36_005979</name>
</gene>
<dbReference type="Proteomes" id="UP001566132">
    <property type="component" value="Unassembled WGS sequence"/>
</dbReference>